<dbReference type="GO" id="GO:0006633">
    <property type="term" value="P:fatty acid biosynthetic process"/>
    <property type="evidence" value="ECO:0007669"/>
    <property type="project" value="InterPro"/>
</dbReference>
<dbReference type="OrthoDB" id="329835at2759"/>
<dbReference type="PANTHER" id="PTHR43775">
    <property type="entry name" value="FATTY ACID SYNTHASE"/>
    <property type="match status" value="1"/>
</dbReference>
<dbReference type="SMART" id="SM00822">
    <property type="entry name" value="PKS_KR"/>
    <property type="match status" value="1"/>
</dbReference>
<dbReference type="Pfam" id="PF08240">
    <property type="entry name" value="ADH_N"/>
    <property type="match status" value="1"/>
</dbReference>
<dbReference type="InterPro" id="IPR016039">
    <property type="entry name" value="Thiolase-like"/>
</dbReference>
<dbReference type="Gene3D" id="3.40.366.10">
    <property type="entry name" value="Malonyl-Coenzyme A Acyl Carrier Protein, domain 2"/>
    <property type="match status" value="1"/>
</dbReference>
<dbReference type="InterPro" id="IPR042104">
    <property type="entry name" value="PKS_dehydratase_sf"/>
</dbReference>
<dbReference type="Gene3D" id="1.10.1200.10">
    <property type="entry name" value="ACP-like"/>
    <property type="match status" value="1"/>
</dbReference>
<evidence type="ECO:0000259" key="9">
    <source>
        <dbReference type="PROSITE" id="PS50075"/>
    </source>
</evidence>
<dbReference type="InterPro" id="IPR020806">
    <property type="entry name" value="PKS_PP-bd"/>
</dbReference>
<dbReference type="SMART" id="SM00823">
    <property type="entry name" value="PKS_PP"/>
    <property type="match status" value="1"/>
</dbReference>
<sequence>AMEPIAVVGFSFKFPEDATSSEGFWNMLMTKRTTMKDWPKDRINIDGYHSTTRREGSSVAPRGASFLKDDVSLFDAPFFSISAAEAAAMDPQQRILLETSYHAFENAGLPLENLRGSSTGVYVGTMCDDYRTITQRDIENMPTYGATGASVSILANRLSWFYDLRGPSITLDSACSSSLMAVHFACQALRTGDASTTLVAGTNMLLAVESLILMTRMGFLSPDSRCFSFDHRANGYARGEGVGVVVLKRLSDAIRDHDTIRAVIQSTGANQDGNTPGITVPSQESQAELIRHTYEKAGLDLGSTRYFEAHGTGTPVGDPKEAAAIGSVFREHRSPSDPLYVGTLKPNIGHLEGASGIAALIKSILVVEKGIIPPNANIEKPKDPTLAEYFNLKLPLEPTPWPSTGIRRASINSFGFGGSNAHVVIQDAGSYLESRGLVANHCTWKRELDTSSEHDNVSSGYAEALKTNGTSDSGIELSSESTDGHALGPKLLWWSAADKEALAKQQKAYEAHFSENSDMRRFTDEYFLDLAYTLSARRSRLAWRSFTVSTGVKDLSNLTKQASSLVRAKSAGRILFVFTGQGAQYKRMGAGLLQYPVFRRAMMAFDSCLFKFGCSWSVVDELIADDGNTSIDDPAYSQPLCTAIQIGLVELLRTFRIVPSAVIGHSSGEIAAAYTAGSLSFESACRVSYYRGLLSSQLTNGNSNGTMLAASLTEEQARLRFKKLGSSSAIPLTVACVNSPSSVTIAGNRNDIAALKKELDSEGIFQRELSTGVAYHSSQMETIANEYLEALSGIEAGEGSTRPICMASTVTGDFVGDTKSCSSPEYWVKNMVQTVRFSESLQLLLARPNPETGATMDFHDIIEIGPHAALQRPVKDILAHVEKEVRYSSALSRFKPATTSIMELAGTLLCSGHDISLEAVNGLESAQHRTLTDLPEYNFSRESYWHESSISKNLRRRPHFPRPLLGAPTADWNPTRPKWRRYLSVNDLAWIPDHKIKGKILLPAAGMVEIALEAVNEVSPDNHDIEGFLVKEVTFSTAIMLDSEGENTTELEIFLSTPLADVGKNSAFHEVDIFVLQSGEWTLACHAVVQAQHFAPLRGLDDGSETQRKMEFSKAEYHGIASACKPHVEHEELYERFAKLGFEYGPRFQELQEVSYSDQRSAISEILHTEPEGPEEFIVHPSLLDAVAQLGLAAGTKGGSAPLPTSLPTRMCDAWFSKRGISESTGKPLRACATSTLKGFTKTDGSAIVLDHTGEPVISIAHMETTMIASDYGESGEAVRRGLSYTVEYKQDVDCFDSRISSVVENQESSLDDVARWFISDVLAKITPDDIDRAKPHIKQYIDWMIEQEYLATSDVPANSDLADEEKREKYLTSLSAQSKEAERMVFSGKMLLKIIRDEFDPLEIANEPQVIPEELQQQLESYVSLVAHKTPGMSILEVGMGAPSVTRRLIESLYPNDVKHGKPVFSQYDCTDRSQEAVDRIKDGLAEFSETGPVKIKQLNLELDLENQGFDLENYDLVLLDSDQYTTGLNPILNQTRKILKPGGRLILLKRTRSDSLVTQFTQGLLPRWWVDQESRDMLPSPTQISEELLKAGFSGQRQLNPQSELIAHLASTSEVVDSQLADQIVTLVVDSNSSLQSDVASCVESILERQGAMTVILPFDKLKTGPDLTNRLVVFLPEVERSIIQNLEESSYDTLKASVASGRLLWVTRSQSDPEALPDQNMIMGLARALRAEKQTRTFARIGLQNVDDTGASAATICEALKKLVTPQDVREIEYEIKDDTFHIPRLMEVSWLDRKIHSKIHPQERYQKIGQSPPLSLTIASPGMLDTLQWVADEEYEKPLAPGEVEVEVRAIGLNFRDVVVALGRLDDDAFGCECSGVVRRVGDGVALSPGARVIAGKIGCMKMFARCNADLVYEIPDDFSFEEAAAFPLVAITAYYSVIEMGRLQPEDSVLIHAGAGATGQMCIQIAQHIGAEVYATVGSQEKKQFLISHYGVPEDHIFDSRSAANFSAGIMRMTEKRGVDMVVNSLGGERLKASWDLIAKYGRFVEIGKDDIMGNSKLPMSCFEGNVSFIAVAIDHMINNRPKLVKKLLHAVEDMRCKGVIRAPYPIHIRSISQVEESFRFLQTGKSTGKIVFAMGNDAEVKTYMIDKCSYRLDSNSTYMIAGGLGGLGRSCASWMVTNGARHLILVSRSGPKTAAAQEFVQDLRASGVRVETPKCDLSSTENLRTVLESCAVSMPPVKGCVQGTMVLKDALFENMIFAEWNEAITSKVASSWNLHQALPRGMDFFVMLSSVIGIVGKVGQANYAAGNTYQDALARYRRQRGERAVSLDLGAMNGVGIIAENALQQRQTKGMFRVEEAEFLALLDHFCDPATYEKESTCPTQLVFGIPTLDWMKIDNPALGSDALFTRMAQLELLAKSADAGLNDGIAHGDSFAQDFLRATSIAEAETVVIEGLKAKLCKALSIPAENIDSEKPLHSYGVDSLVGLELRNWLAKEFAANIAIFDLIKSAHIAEVAALVTSTS</sequence>
<dbReference type="InterPro" id="IPR036736">
    <property type="entry name" value="ACP-like_sf"/>
</dbReference>
<dbReference type="InterPro" id="IPR006162">
    <property type="entry name" value="Ppantetheine_attach_site"/>
</dbReference>
<dbReference type="InterPro" id="IPR036291">
    <property type="entry name" value="NAD(P)-bd_dom_sf"/>
</dbReference>
<keyword evidence="2" id="KW-0597">Phosphoprotein</keyword>
<organism evidence="12 13">
    <name type="scientific">Massariosphaeria phaeospora</name>
    <dbReference type="NCBI Taxonomy" id="100035"/>
    <lineage>
        <taxon>Eukaryota</taxon>
        <taxon>Fungi</taxon>
        <taxon>Dikarya</taxon>
        <taxon>Ascomycota</taxon>
        <taxon>Pezizomycotina</taxon>
        <taxon>Dothideomycetes</taxon>
        <taxon>Pleosporomycetidae</taxon>
        <taxon>Pleosporales</taxon>
        <taxon>Pleosporales incertae sedis</taxon>
        <taxon>Massariosphaeria</taxon>
    </lineage>
</organism>
<dbReference type="Pfam" id="PF23297">
    <property type="entry name" value="ACP_SdgA_C"/>
    <property type="match status" value="1"/>
</dbReference>
<dbReference type="Gene3D" id="3.90.180.10">
    <property type="entry name" value="Medium-chain alcohol dehydrogenases, catalytic domain"/>
    <property type="match status" value="1"/>
</dbReference>
<feature type="non-terminal residue" evidence="12">
    <location>
        <position position="2527"/>
    </location>
</feature>
<feature type="active site" description="Proton acceptor; for dehydratase activity" evidence="8">
    <location>
        <position position="994"/>
    </location>
</feature>
<dbReference type="Pfam" id="PF21089">
    <property type="entry name" value="PKS_DH_N"/>
    <property type="match status" value="1"/>
</dbReference>
<evidence type="ECO:0000313" key="12">
    <source>
        <dbReference type="EMBL" id="KAF2871202.1"/>
    </source>
</evidence>
<dbReference type="Pfam" id="PF16197">
    <property type="entry name" value="KAsynt_C_assoc"/>
    <property type="match status" value="1"/>
</dbReference>
<dbReference type="GO" id="GO:0030639">
    <property type="term" value="P:polyketide biosynthetic process"/>
    <property type="evidence" value="ECO:0007669"/>
    <property type="project" value="UniProtKB-ARBA"/>
</dbReference>
<evidence type="ECO:0000256" key="8">
    <source>
        <dbReference type="PROSITE-ProRule" id="PRU01363"/>
    </source>
</evidence>
<feature type="region of interest" description="N-terminal hotdog fold" evidence="8">
    <location>
        <begin position="962"/>
        <end position="1096"/>
    </location>
</feature>
<dbReference type="EMBL" id="JAADJZ010000012">
    <property type="protein sequence ID" value="KAF2871202.1"/>
    <property type="molecule type" value="Genomic_DNA"/>
</dbReference>
<dbReference type="Gene3D" id="3.30.70.3290">
    <property type="match status" value="1"/>
</dbReference>
<dbReference type="InterPro" id="IPR020841">
    <property type="entry name" value="PKS_Beta-ketoAc_synthase_dom"/>
</dbReference>
<evidence type="ECO:0000313" key="13">
    <source>
        <dbReference type="Proteomes" id="UP000481861"/>
    </source>
</evidence>
<evidence type="ECO:0000256" key="1">
    <source>
        <dbReference type="ARBA" id="ARBA00022450"/>
    </source>
</evidence>
<dbReference type="SUPFAM" id="SSF55048">
    <property type="entry name" value="Probable ACP-binding domain of malonyl-CoA ACP transacylase"/>
    <property type="match status" value="1"/>
</dbReference>
<dbReference type="Pfam" id="PF02801">
    <property type="entry name" value="Ketoacyl-synt_C"/>
    <property type="match status" value="1"/>
</dbReference>
<dbReference type="InterPro" id="IPR016036">
    <property type="entry name" value="Malonyl_transacylase_ACP-bd"/>
</dbReference>
<dbReference type="SUPFAM" id="SSF52151">
    <property type="entry name" value="FabD/lysophospholipase-like"/>
    <property type="match status" value="1"/>
</dbReference>
<dbReference type="CDD" id="cd05274">
    <property type="entry name" value="KR_FAS_SDR_x"/>
    <property type="match status" value="1"/>
</dbReference>
<dbReference type="CDD" id="cd05195">
    <property type="entry name" value="enoyl_red"/>
    <property type="match status" value="1"/>
</dbReference>
<dbReference type="Gene3D" id="3.40.47.10">
    <property type="match status" value="1"/>
</dbReference>
<dbReference type="SUPFAM" id="SSF47336">
    <property type="entry name" value="ACP-like"/>
    <property type="match status" value="1"/>
</dbReference>
<dbReference type="SUPFAM" id="SSF53901">
    <property type="entry name" value="Thiolase-like"/>
    <property type="match status" value="1"/>
</dbReference>
<feature type="active site" description="Proton donor; for dehydratase activity" evidence="8">
    <location>
        <position position="1185"/>
    </location>
</feature>
<proteinExistence type="predicted"/>
<dbReference type="Gene3D" id="3.10.129.110">
    <property type="entry name" value="Polyketide synthase dehydratase"/>
    <property type="match status" value="1"/>
</dbReference>
<dbReference type="SUPFAM" id="SSF51735">
    <property type="entry name" value="NAD(P)-binding Rossmann-fold domains"/>
    <property type="match status" value="2"/>
</dbReference>
<evidence type="ECO:0000259" key="11">
    <source>
        <dbReference type="PROSITE" id="PS52019"/>
    </source>
</evidence>
<dbReference type="Gene3D" id="3.40.50.150">
    <property type="entry name" value="Vaccinia Virus protein VP39"/>
    <property type="match status" value="1"/>
</dbReference>
<dbReference type="Pfam" id="PF23114">
    <property type="entry name" value="NAD-bd_HRPKS_sdrA"/>
    <property type="match status" value="1"/>
</dbReference>
<keyword evidence="7" id="KW-0012">Acyltransferase</keyword>
<dbReference type="CDD" id="cd00833">
    <property type="entry name" value="PKS"/>
    <property type="match status" value="1"/>
</dbReference>
<reference evidence="12 13" key="1">
    <citation type="submission" date="2020-01" db="EMBL/GenBank/DDBJ databases">
        <authorList>
            <consortium name="DOE Joint Genome Institute"/>
            <person name="Haridas S."/>
            <person name="Albert R."/>
            <person name="Binder M."/>
            <person name="Bloem J."/>
            <person name="Labutti K."/>
            <person name="Salamov A."/>
            <person name="Andreopoulos B."/>
            <person name="Baker S.E."/>
            <person name="Barry K."/>
            <person name="Bills G."/>
            <person name="Bluhm B.H."/>
            <person name="Cannon C."/>
            <person name="Castanera R."/>
            <person name="Culley D.E."/>
            <person name="Daum C."/>
            <person name="Ezra D."/>
            <person name="Gonzalez J.B."/>
            <person name="Henrissat B."/>
            <person name="Kuo A."/>
            <person name="Liang C."/>
            <person name="Lipzen A."/>
            <person name="Lutzoni F."/>
            <person name="Magnuson J."/>
            <person name="Mondo S."/>
            <person name="Nolan M."/>
            <person name="Ohm R."/>
            <person name="Pangilinan J."/>
            <person name="Park H.-J.H."/>
            <person name="Ramirez L."/>
            <person name="Alfaro M."/>
            <person name="Sun H."/>
            <person name="Tritt A."/>
            <person name="Yoshinaga Y."/>
            <person name="Zwiers L.-H.L."/>
            <person name="Turgeon B.G."/>
            <person name="Goodwin S.B."/>
            <person name="Spatafora J.W."/>
            <person name="Crous P.W."/>
            <person name="Grigoriev I.V."/>
        </authorList>
    </citation>
    <scope>NUCLEOTIDE SEQUENCE [LARGE SCALE GENOMIC DNA]</scope>
    <source>
        <strain evidence="12 13">CBS 611.86</strain>
    </source>
</reference>
<dbReference type="GO" id="GO:0031177">
    <property type="term" value="F:phosphopantetheine binding"/>
    <property type="evidence" value="ECO:0007669"/>
    <property type="project" value="InterPro"/>
</dbReference>
<evidence type="ECO:0000256" key="7">
    <source>
        <dbReference type="ARBA" id="ARBA00023315"/>
    </source>
</evidence>
<dbReference type="InterPro" id="IPR011032">
    <property type="entry name" value="GroES-like_sf"/>
</dbReference>
<dbReference type="InterPro" id="IPR018201">
    <property type="entry name" value="Ketoacyl_synth_AS"/>
</dbReference>
<dbReference type="SUPFAM" id="SSF50129">
    <property type="entry name" value="GroES-like"/>
    <property type="match status" value="1"/>
</dbReference>
<dbReference type="Pfam" id="PF08659">
    <property type="entry name" value="KR"/>
    <property type="match status" value="1"/>
</dbReference>
<feature type="non-terminal residue" evidence="12">
    <location>
        <position position="1"/>
    </location>
</feature>
<keyword evidence="3" id="KW-0808">Transferase</keyword>
<dbReference type="InterPro" id="IPR049551">
    <property type="entry name" value="PKS_DH_C"/>
</dbReference>
<protein>
    <submittedName>
        <fullName evidence="12">Uncharacterized protein</fullName>
    </submittedName>
</protein>
<evidence type="ECO:0000256" key="2">
    <source>
        <dbReference type="ARBA" id="ARBA00022553"/>
    </source>
</evidence>
<dbReference type="InterPro" id="IPR049900">
    <property type="entry name" value="PKS_mFAS_DH"/>
</dbReference>
<evidence type="ECO:0000259" key="10">
    <source>
        <dbReference type="PROSITE" id="PS52004"/>
    </source>
</evidence>
<name>A0A7C8MEA0_9PLEO</name>
<dbReference type="InterPro" id="IPR001227">
    <property type="entry name" value="Ac_transferase_dom_sf"/>
</dbReference>
<dbReference type="PROSITE" id="PS50075">
    <property type="entry name" value="CARRIER"/>
    <property type="match status" value="1"/>
</dbReference>
<evidence type="ECO:0000256" key="4">
    <source>
        <dbReference type="ARBA" id="ARBA00022857"/>
    </source>
</evidence>
<feature type="domain" description="Ketosynthase family 3 (KS3)" evidence="10">
    <location>
        <begin position="2"/>
        <end position="427"/>
    </location>
</feature>
<dbReference type="PROSITE" id="PS52019">
    <property type="entry name" value="PKS_MFAS_DH"/>
    <property type="match status" value="1"/>
</dbReference>
<evidence type="ECO:0000256" key="3">
    <source>
        <dbReference type="ARBA" id="ARBA00022679"/>
    </source>
</evidence>
<feature type="domain" description="Carrier" evidence="9">
    <location>
        <begin position="2450"/>
        <end position="2527"/>
    </location>
</feature>
<feature type="region of interest" description="C-terminal hotdog fold" evidence="8">
    <location>
        <begin position="1125"/>
        <end position="1274"/>
    </location>
</feature>
<dbReference type="InterPro" id="IPR032821">
    <property type="entry name" value="PKS_assoc"/>
</dbReference>
<dbReference type="InterPro" id="IPR016035">
    <property type="entry name" value="Acyl_Trfase/lysoPLipase"/>
</dbReference>
<dbReference type="InterPro" id="IPR029063">
    <property type="entry name" value="SAM-dependent_MTases_sf"/>
</dbReference>
<evidence type="ECO:0000256" key="5">
    <source>
        <dbReference type="ARBA" id="ARBA00023002"/>
    </source>
</evidence>
<dbReference type="InterPro" id="IPR009081">
    <property type="entry name" value="PP-bd_ACP"/>
</dbReference>
<dbReference type="InterPro" id="IPR013154">
    <property type="entry name" value="ADH-like_N"/>
</dbReference>
<keyword evidence="4" id="KW-0521">NADP</keyword>
<feature type="domain" description="PKS/mFAS DH" evidence="11">
    <location>
        <begin position="962"/>
        <end position="1274"/>
    </location>
</feature>
<dbReference type="InterPro" id="IPR013968">
    <property type="entry name" value="PKS_KR"/>
</dbReference>
<dbReference type="Pfam" id="PF00109">
    <property type="entry name" value="ketoacyl-synt"/>
    <property type="match status" value="1"/>
</dbReference>
<dbReference type="InterPro" id="IPR020843">
    <property type="entry name" value="ER"/>
</dbReference>
<comment type="caution">
    <text evidence="12">The sequence shown here is derived from an EMBL/GenBank/DDBJ whole genome shotgun (WGS) entry which is preliminary data.</text>
</comment>
<dbReference type="Gene3D" id="3.40.50.720">
    <property type="entry name" value="NAD(P)-binding Rossmann-like Domain"/>
    <property type="match status" value="2"/>
</dbReference>
<dbReference type="GO" id="GO:0004315">
    <property type="term" value="F:3-oxoacyl-[acyl-carrier-protein] synthase activity"/>
    <property type="evidence" value="ECO:0007669"/>
    <property type="project" value="InterPro"/>
</dbReference>
<dbReference type="Pfam" id="PF14765">
    <property type="entry name" value="PS-DH"/>
    <property type="match status" value="1"/>
</dbReference>
<dbReference type="Pfam" id="PF00698">
    <property type="entry name" value="Acyl_transf_1"/>
    <property type="match status" value="1"/>
</dbReference>
<dbReference type="PROSITE" id="PS00606">
    <property type="entry name" value="KS3_1"/>
    <property type="match status" value="1"/>
</dbReference>
<dbReference type="InterPro" id="IPR014031">
    <property type="entry name" value="Ketoacyl_synth_C"/>
</dbReference>
<dbReference type="InterPro" id="IPR013149">
    <property type="entry name" value="ADH-like_C"/>
</dbReference>
<dbReference type="GO" id="GO:1901336">
    <property type="term" value="P:lactone biosynthetic process"/>
    <property type="evidence" value="ECO:0007669"/>
    <property type="project" value="UniProtKB-ARBA"/>
</dbReference>
<dbReference type="InterPro" id="IPR056501">
    <property type="entry name" value="NAD-bd_HRPKS_sdrA"/>
</dbReference>
<dbReference type="SUPFAM" id="SSF53335">
    <property type="entry name" value="S-adenosyl-L-methionine-dependent methyltransferases"/>
    <property type="match status" value="1"/>
</dbReference>
<dbReference type="GO" id="GO:0016491">
    <property type="term" value="F:oxidoreductase activity"/>
    <property type="evidence" value="ECO:0007669"/>
    <property type="project" value="UniProtKB-KW"/>
</dbReference>
<keyword evidence="5" id="KW-0560">Oxidoreductase</keyword>
<dbReference type="InterPro" id="IPR020807">
    <property type="entry name" value="PKS_DH"/>
</dbReference>
<dbReference type="Proteomes" id="UP000481861">
    <property type="component" value="Unassembled WGS sequence"/>
</dbReference>
<dbReference type="SMART" id="SM00825">
    <property type="entry name" value="PKS_KS"/>
    <property type="match status" value="1"/>
</dbReference>
<dbReference type="Pfam" id="PF00107">
    <property type="entry name" value="ADH_zinc_N"/>
    <property type="match status" value="1"/>
</dbReference>
<dbReference type="FunFam" id="3.40.50.720:FF:000209">
    <property type="entry name" value="Polyketide synthase Pks12"/>
    <property type="match status" value="1"/>
</dbReference>
<keyword evidence="1" id="KW-0596">Phosphopantetheine</keyword>
<dbReference type="PROSITE" id="PS00012">
    <property type="entry name" value="PHOSPHOPANTETHEINE"/>
    <property type="match status" value="1"/>
</dbReference>
<dbReference type="PROSITE" id="PS52004">
    <property type="entry name" value="KS3_2"/>
    <property type="match status" value="1"/>
</dbReference>
<accession>A0A7C8MEA0</accession>
<dbReference type="SMART" id="SM00829">
    <property type="entry name" value="PKS_ER"/>
    <property type="match status" value="1"/>
</dbReference>
<evidence type="ECO:0000256" key="6">
    <source>
        <dbReference type="ARBA" id="ARBA00023268"/>
    </source>
</evidence>
<dbReference type="InterPro" id="IPR057326">
    <property type="entry name" value="KR_dom"/>
</dbReference>
<dbReference type="SMART" id="SM00827">
    <property type="entry name" value="PKS_AT"/>
    <property type="match status" value="1"/>
</dbReference>
<dbReference type="InterPro" id="IPR049552">
    <property type="entry name" value="PKS_DH_N"/>
</dbReference>
<keyword evidence="13" id="KW-1185">Reference proteome</keyword>
<dbReference type="InterPro" id="IPR014030">
    <property type="entry name" value="Ketoacyl_synth_N"/>
</dbReference>
<dbReference type="GO" id="GO:0004312">
    <property type="term" value="F:fatty acid synthase activity"/>
    <property type="evidence" value="ECO:0007669"/>
    <property type="project" value="TreeGrafter"/>
</dbReference>
<dbReference type="SMART" id="SM00826">
    <property type="entry name" value="PKS_DH"/>
    <property type="match status" value="1"/>
</dbReference>
<gene>
    <name evidence="12" type="ORF">BDV95DRAFT_443995</name>
</gene>
<dbReference type="InterPro" id="IPR014043">
    <property type="entry name" value="Acyl_transferase_dom"/>
</dbReference>
<dbReference type="PANTHER" id="PTHR43775:SF29">
    <property type="entry name" value="ASPERFURANONE POLYKETIDE SYNTHASE AFOG-RELATED"/>
    <property type="match status" value="1"/>
</dbReference>
<dbReference type="InterPro" id="IPR050091">
    <property type="entry name" value="PKS_NRPS_Biosynth_Enz"/>
</dbReference>
<keyword evidence="6" id="KW-0511">Multifunctional enzyme</keyword>